<dbReference type="RefSeq" id="WP_318799015.1">
    <property type="nucleotide sequence ID" value="NZ_JARUJP010000027.1"/>
</dbReference>
<keyword evidence="1" id="KW-0175">Coiled coil</keyword>
<dbReference type="Proteomes" id="UP001281656">
    <property type="component" value="Unassembled WGS sequence"/>
</dbReference>
<dbReference type="Gene3D" id="3.30.420.40">
    <property type="match status" value="2"/>
</dbReference>
<dbReference type="EMBL" id="JARUJP010000027">
    <property type="protein sequence ID" value="MDW8802741.1"/>
    <property type="molecule type" value="Genomic_DNA"/>
</dbReference>
<evidence type="ECO:0000313" key="4">
    <source>
        <dbReference type="Proteomes" id="UP001281656"/>
    </source>
</evidence>
<comment type="caution">
    <text evidence="3">The sequence shown here is derived from an EMBL/GenBank/DDBJ whole genome shotgun (WGS) entry which is preliminary data.</text>
</comment>
<gene>
    <name evidence="3" type="ORF">P8V03_16465</name>
</gene>
<evidence type="ECO:0008006" key="5">
    <source>
        <dbReference type="Google" id="ProtNLM"/>
    </source>
</evidence>
<keyword evidence="2" id="KW-0812">Transmembrane</keyword>
<dbReference type="InterPro" id="IPR043129">
    <property type="entry name" value="ATPase_NBD"/>
</dbReference>
<keyword evidence="4" id="KW-1185">Reference proteome</keyword>
<feature type="transmembrane region" description="Helical" evidence="2">
    <location>
        <begin position="322"/>
        <end position="346"/>
    </location>
</feature>
<reference evidence="3 4" key="1">
    <citation type="submission" date="2023-04" db="EMBL/GenBank/DDBJ databases">
        <title>Clostridium tannerae sp. nov., isolated from the fecal material of an alpaca.</title>
        <authorList>
            <person name="Miller S."/>
            <person name="Hendry M."/>
            <person name="King J."/>
            <person name="Sankaranarayanan K."/>
            <person name="Lawson P.A."/>
        </authorList>
    </citation>
    <scope>NUCLEOTIDE SEQUENCE [LARGE SCALE GENOMIC DNA]</scope>
    <source>
        <strain evidence="3 4">A1-XYC3</strain>
    </source>
</reference>
<dbReference type="SUPFAM" id="SSF53067">
    <property type="entry name" value="Actin-like ATPase domain"/>
    <property type="match status" value="1"/>
</dbReference>
<dbReference type="PANTHER" id="PTHR32432:SF3">
    <property type="entry name" value="ETHANOLAMINE UTILIZATION PROTEIN EUTJ"/>
    <property type="match status" value="1"/>
</dbReference>
<evidence type="ECO:0000256" key="2">
    <source>
        <dbReference type="SAM" id="Phobius"/>
    </source>
</evidence>
<keyword evidence="2" id="KW-0472">Membrane</keyword>
<dbReference type="Gene3D" id="3.30.1490.300">
    <property type="match status" value="1"/>
</dbReference>
<name>A0ABU4JX97_9CLOT</name>
<evidence type="ECO:0000256" key="1">
    <source>
        <dbReference type="SAM" id="Coils"/>
    </source>
</evidence>
<organism evidence="3 4">
    <name type="scientific">Clostridium tanneri</name>
    <dbReference type="NCBI Taxonomy" id="3037988"/>
    <lineage>
        <taxon>Bacteria</taxon>
        <taxon>Bacillati</taxon>
        <taxon>Bacillota</taxon>
        <taxon>Clostridia</taxon>
        <taxon>Eubacteriales</taxon>
        <taxon>Clostridiaceae</taxon>
        <taxon>Clostridium</taxon>
    </lineage>
</organism>
<evidence type="ECO:0000313" key="3">
    <source>
        <dbReference type="EMBL" id="MDW8802741.1"/>
    </source>
</evidence>
<protein>
    <recommendedName>
        <fullName evidence="5">Competence protein A</fullName>
    </recommendedName>
</protein>
<feature type="coiled-coil region" evidence="1">
    <location>
        <begin position="358"/>
        <end position="385"/>
    </location>
</feature>
<dbReference type="InterPro" id="IPR050696">
    <property type="entry name" value="FtsA/MreB"/>
</dbReference>
<keyword evidence="2" id="KW-1133">Transmembrane helix</keyword>
<sequence>MFTSEELIFRFNEDNFQVAVVSKNFKKITVKSVDTFIPVYEGGNLLYNSEENINQIEKLLSARKVKSKKAKAVISLEGIITRLIETPFIGKKDLKKFISNNLSEYFTVNLNDYYFDYKVISSKGRKNKKLNVVLCAFPRTKLNDIYSFVESCDLDCEKITIYPDSIASMFQYLKEQSVAVLDLNENKNIITILDNGNIFLYSTLQSDSYGDIEERYNQLVDNIGYFLNFYSTRHFGNRVNQIYLIGEKWQEKELYKSLESQFDIEIVCGISDNDLKIRTVNNIDINMYCDIVGCSIKEKNDYKKSINFTKAISENKKDSEKLGLGNILLVFTGLSILLWIIAFGYFKFSMMRYDTRKFSEKIKQVEDLEKNIKVVSDQNKKYQDKEKYFNIIEEDNFNYISYLEALKNGLPNDVSVNEVFFDRDKIDLSLNINSPLDKAKLVIAINKMNIFEHIEIDSIKLDDSEKEVKFTLKIVKPL</sequence>
<proteinExistence type="predicted"/>
<accession>A0ABU4JX97</accession>
<dbReference type="PANTHER" id="PTHR32432">
    <property type="entry name" value="CELL DIVISION PROTEIN FTSA-RELATED"/>
    <property type="match status" value="1"/>
</dbReference>